<dbReference type="AlphaFoldDB" id="A0A917DPU8"/>
<dbReference type="PANTHER" id="PTHR40252:SF2">
    <property type="entry name" value="BLR0328 PROTEIN"/>
    <property type="match status" value="1"/>
</dbReference>
<reference evidence="3" key="2">
    <citation type="submission" date="2020-09" db="EMBL/GenBank/DDBJ databases">
        <authorList>
            <person name="Sun Q."/>
            <person name="Zhou Y."/>
        </authorList>
    </citation>
    <scope>NUCLEOTIDE SEQUENCE</scope>
    <source>
        <strain evidence="3">CGMCC 1.15958</strain>
    </source>
</reference>
<dbReference type="RefSeq" id="WP_188766254.1">
    <property type="nucleotide sequence ID" value="NZ_BMKK01000004.1"/>
</dbReference>
<dbReference type="SMART" id="SM01204">
    <property type="entry name" value="FIST_C"/>
    <property type="match status" value="1"/>
</dbReference>
<dbReference type="InterPro" id="IPR013702">
    <property type="entry name" value="FIST_domain_N"/>
</dbReference>
<feature type="domain" description="FIST C-domain" evidence="2">
    <location>
        <begin position="200"/>
        <end position="342"/>
    </location>
</feature>
<organism evidence="3 4">
    <name type="scientific">Emticicia aquatilis</name>
    <dbReference type="NCBI Taxonomy" id="1537369"/>
    <lineage>
        <taxon>Bacteria</taxon>
        <taxon>Pseudomonadati</taxon>
        <taxon>Bacteroidota</taxon>
        <taxon>Cytophagia</taxon>
        <taxon>Cytophagales</taxon>
        <taxon>Leadbetterellaceae</taxon>
        <taxon>Emticicia</taxon>
    </lineage>
</organism>
<dbReference type="Pfam" id="PF08495">
    <property type="entry name" value="FIST"/>
    <property type="match status" value="1"/>
</dbReference>
<feature type="domain" description="FIST" evidence="1">
    <location>
        <begin position="21"/>
        <end position="199"/>
    </location>
</feature>
<comment type="caution">
    <text evidence="3">The sequence shown here is derived from an EMBL/GenBank/DDBJ whole genome shotgun (WGS) entry which is preliminary data.</text>
</comment>
<protein>
    <recommendedName>
        <fullName evidence="5">Histidine kinase</fullName>
    </recommendedName>
</protein>
<keyword evidence="4" id="KW-1185">Reference proteome</keyword>
<accession>A0A917DPU8</accession>
<evidence type="ECO:0000259" key="2">
    <source>
        <dbReference type="SMART" id="SM01204"/>
    </source>
</evidence>
<name>A0A917DPU8_9BACT</name>
<evidence type="ECO:0000313" key="4">
    <source>
        <dbReference type="Proteomes" id="UP000609064"/>
    </source>
</evidence>
<evidence type="ECO:0000259" key="1">
    <source>
        <dbReference type="SMART" id="SM00897"/>
    </source>
</evidence>
<dbReference type="EMBL" id="BMKK01000004">
    <property type="protein sequence ID" value="GGD58560.1"/>
    <property type="molecule type" value="Genomic_DNA"/>
</dbReference>
<proteinExistence type="predicted"/>
<dbReference type="SMART" id="SM00897">
    <property type="entry name" value="FIST"/>
    <property type="match status" value="1"/>
</dbReference>
<dbReference type="Proteomes" id="UP000609064">
    <property type="component" value="Unassembled WGS sequence"/>
</dbReference>
<dbReference type="InterPro" id="IPR019494">
    <property type="entry name" value="FIST_C"/>
</dbReference>
<reference evidence="3" key="1">
    <citation type="journal article" date="2014" name="Int. J. Syst. Evol. Microbiol.">
        <title>Complete genome sequence of Corynebacterium casei LMG S-19264T (=DSM 44701T), isolated from a smear-ripened cheese.</title>
        <authorList>
            <consortium name="US DOE Joint Genome Institute (JGI-PGF)"/>
            <person name="Walter F."/>
            <person name="Albersmeier A."/>
            <person name="Kalinowski J."/>
            <person name="Ruckert C."/>
        </authorList>
    </citation>
    <scope>NUCLEOTIDE SEQUENCE</scope>
    <source>
        <strain evidence="3">CGMCC 1.15958</strain>
    </source>
</reference>
<evidence type="ECO:0008006" key="5">
    <source>
        <dbReference type="Google" id="ProtNLM"/>
    </source>
</evidence>
<gene>
    <name evidence="3" type="ORF">GCM10011514_23250</name>
</gene>
<evidence type="ECO:0000313" key="3">
    <source>
        <dbReference type="EMBL" id="GGD58560.1"/>
    </source>
</evidence>
<dbReference type="Pfam" id="PF10442">
    <property type="entry name" value="FIST_C"/>
    <property type="match status" value="1"/>
</dbReference>
<dbReference type="PANTHER" id="PTHR40252">
    <property type="entry name" value="BLR0328 PROTEIN"/>
    <property type="match status" value="1"/>
</dbReference>
<sequence>MYFKNIAEITQDKIDNLKKSENYLLVFIAEKSASDATPLIDLFNSNGIKFFGGIYPTIIHDTVNYHDGMLVIEVPYVKDVVKFSMKDEASFKEIKNLEGINTAILLIDAMVSETDLLLKKVYGLLNNQINIVGGGAGFMSFEQQPCIFTQDGMFDDGAILALMSNKSKIGVKHGWEVFAGPFIATSTEKNIIKELNWRPAFEVYQEVIEANSDNKFTENNFIDIAKIFPFGIYKEGAEFVVRDPIAINDAGEIVCISEVPENSTLQILTGDPEKLILAARDVATQTLHNDDDVNCLMVFDCITRVMYLDNQFEDELKAMRDVHAGRPCKIRGVSTLGEIASSGMGFVDFYNKTIVASSLYN</sequence>